<comment type="similarity">
    <text evidence="1">Belongs to the cytidine and deoxycytidylate deaminase family.</text>
</comment>
<dbReference type="FunFam" id="3.40.140.10:FF:000011">
    <property type="entry name" value="tRNA-specific adenosine deaminase"/>
    <property type="match status" value="1"/>
</dbReference>
<dbReference type="PANTHER" id="PTHR11079">
    <property type="entry name" value="CYTOSINE DEAMINASE FAMILY MEMBER"/>
    <property type="match status" value="1"/>
</dbReference>
<evidence type="ECO:0000313" key="7">
    <source>
        <dbReference type="Proteomes" id="UP000824261"/>
    </source>
</evidence>
<dbReference type="SUPFAM" id="SSF53927">
    <property type="entry name" value="Cytidine deaminase-like"/>
    <property type="match status" value="1"/>
</dbReference>
<accession>A0A9D0ZZU5</accession>
<keyword evidence="4" id="KW-0862">Zinc</keyword>
<dbReference type="Pfam" id="PF00383">
    <property type="entry name" value="dCMP_cyt_deam_1"/>
    <property type="match status" value="1"/>
</dbReference>
<evidence type="ECO:0000256" key="4">
    <source>
        <dbReference type="ARBA" id="ARBA00022833"/>
    </source>
</evidence>
<keyword evidence="2" id="KW-0479">Metal-binding</keyword>
<feature type="domain" description="CMP/dCMP-type deaminase" evidence="5">
    <location>
        <begin position="2"/>
        <end position="126"/>
    </location>
</feature>
<dbReference type="AlphaFoldDB" id="A0A9D0ZZU5"/>
<evidence type="ECO:0000313" key="6">
    <source>
        <dbReference type="EMBL" id="HIR01620.1"/>
    </source>
</evidence>
<dbReference type="GO" id="GO:0008270">
    <property type="term" value="F:zinc ion binding"/>
    <property type="evidence" value="ECO:0007669"/>
    <property type="project" value="InterPro"/>
</dbReference>
<dbReference type="InterPro" id="IPR016193">
    <property type="entry name" value="Cytidine_deaminase-like"/>
</dbReference>
<dbReference type="InterPro" id="IPR016192">
    <property type="entry name" value="APOBEC/CMP_deaminase_Zn-bd"/>
</dbReference>
<organism evidence="6 7">
    <name type="scientific">Candidatus Aveggerthella stercoripullorum</name>
    <dbReference type="NCBI Taxonomy" id="2840688"/>
    <lineage>
        <taxon>Bacteria</taxon>
        <taxon>Bacillati</taxon>
        <taxon>Actinomycetota</taxon>
        <taxon>Coriobacteriia</taxon>
        <taxon>Eggerthellales</taxon>
        <taxon>Eggerthellaceae</taxon>
        <taxon>Eggerthellaceae incertae sedis</taxon>
        <taxon>Candidatus Aveggerthella</taxon>
    </lineage>
</organism>
<gene>
    <name evidence="6" type="ORF">IAA69_05080</name>
</gene>
<dbReference type="GO" id="GO:0047974">
    <property type="term" value="F:guanosine deaminase activity"/>
    <property type="evidence" value="ECO:0007669"/>
    <property type="project" value="TreeGrafter"/>
</dbReference>
<reference evidence="6" key="1">
    <citation type="submission" date="2020-10" db="EMBL/GenBank/DDBJ databases">
        <authorList>
            <person name="Gilroy R."/>
        </authorList>
    </citation>
    <scope>NUCLEOTIDE SEQUENCE</scope>
    <source>
        <strain evidence="6">ChiGjej1B1-2707</strain>
    </source>
</reference>
<keyword evidence="3" id="KW-0378">Hydrolase</keyword>
<dbReference type="PANTHER" id="PTHR11079:SF161">
    <property type="entry name" value="CMP_DCMP-TYPE DEAMINASE DOMAIN-CONTAINING PROTEIN"/>
    <property type="match status" value="1"/>
</dbReference>
<evidence type="ECO:0000256" key="3">
    <source>
        <dbReference type="ARBA" id="ARBA00022801"/>
    </source>
</evidence>
<evidence type="ECO:0000259" key="5">
    <source>
        <dbReference type="PROSITE" id="PS51747"/>
    </source>
</evidence>
<evidence type="ECO:0000256" key="1">
    <source>
        <dbReference type="ARBA" id="ARBA00006576"/>
    </source>
</evidence>
<dbReference type="Proteomes" id="UP000824261">
    <property type="component" value="Unassembled WGS sequence"/>
</dbReference>
<sequence>MKPSSTFMQAAIDEAYRGIEAGDGGPFGSVIVKDGEIVGKGHNRVLANNDPTCHGEMEAIRDACRNLGTYDLSGCELYTTAEPCPMCLGAILWSNIAAVYYGCTREDSAEIGFRDEAFYRQLGGEEETVGSEEFDRGACLKLFDDYAAGDAKRY</sequence>
<dbReference type="CDD" id="cd01285">
    <property type="entry name" value="nucleoside_deaminase"/>
    <property type="match status" value="1"/>
</dbReference>
<evidence type="ECO:0000256" key="2">
    <source>
        <dbReference type="ARBA" id="ARBA00022723"/>
    </source>
</evidence>
<dbReference type="GO" id="GO:0006152">
    <property type="term" value="P:purine nucleoside catabolic process"/>
    <property type="evidence" value="ECO:0007669"/>
    <property type="project" value="TreeGrafter"/>
</dbReference>
<proteinExistence type="inferred from homology"/>
<dbReference type="PROSITE" id="PS51747">
    <property type="entry name" value="CYT_DCMP_DEAMINASES_2"/>
    <property type="match status" value="1"/>
</dbReference>
<protein>
    <submittedName>
        <fullName evidence="6">Nucleoside deaminase</fullName>
    </submittedName>
</protein>
<reference evidence="6" key="2">
    <citation type="journal article" date="2021" name="PeerJ">
        <title>Extensive microbial diversity within the chicken gut microbiome revealed by metagenomics and culture.</title>
        <authorList>
            <person name="Gilroy R."/>
            <person name="Ravi A."/>
            <person name="Getino M."/>
            <person name="Pursley I."/>
            <person name="Horton D.L."/>
            <person name="Alikhan N.F."/>
            <person name="Baker D."/>
            <person name="Gharbi K."/>
            <person name="Hall N."/>
            <person name="Watson M."/>
            <person name="Adriaenssens E.M."/>
            <person name="Foster-Nyarko E."/>
            <person name="Jarju S."/>
            <person name="Secka A."/>
            <person name="Antonio M."/>
            <person name="Oren A."/>
            <person name="Chaudhuri R.R."/>
            <person name="La Ragione R."/>
            <person name="Hildebrand F."/>
            <person name="Pallen M.J."/>
        </authorList>
    </citation>
    <scope>NUCLEOTIDE SEQUENCE</scope>
    <source>
        <strain evidence="6">ChiGjej1B1-2707</strain>
    </source>
</reference>
<comment type="caution">
    <text evidence="6">The sequence shown here is derived from an EMBL/GenBank/DDBJ whole genome shotgun (WGS) entry which is preliminary data.</text>
</comment>
<dbReference type="InterPro" id="IPR002125">
    <property type="entry name" value="CMP_dCMP_dom"/>
</dbReference>
<name>A0A9D0ZZU5_9ACTN</name>
<dbReference type="EMBL" id="DVGB01000060">
    <property type="protein sequence ID" value="HIR01620.1"/>
    <property type="molecule type" value="Genomic_DNA"/>
</dbReference>
<dbReference type="Gene3D" id="3.40.140.10">
    <property type="entry name" value="Cytidine Deaminase, domain 2"/>
    <property type="match status" value="1"/>
</dbReference>
<dbReference type="PROSITE" id="PS00903">
    <property type="entry name" value="CYT_DCMP_DEAMINASES_1"/>
    <property type="match status" value="1"/>
</dbReference>